<evidence type="ECO:0000259" key="2">
    <source>
        <dbReference type="Pfam" id="PF11827"/>
    </source>
</evidence>
<feature type="domain" description="DUF3347" evidence="2">
    <location>
        <begin position="44"/>
        <end position="133"/>
    </location>
</feature>
<feature type="chain" id="PRO_5006186875" evidence="1">
    <location>
        <begin position="24"/>
        <end position="176"/>
    </location>
</feature>
<dbReference type="EMBL" id="JRLF01000007">
    <property type="protein sequence ID" value="KQB41690.1"/>
    <property type="molecule type" value="Genomic_DNA"/>
</dbReference>
<dbReference type="OrthoDB" id="5513217at2"/>
<gene>
    <name evidence="3" type="ORF">RC62_4037</name>
</gene>
<keyword evidence="1" id="KW-0732">Signal</keyword>
<dbReference type="InterPro" id="IPR021782">
    <property type="entry name" value="DUF3347"/>
</dbReference>
<proteinExistence type="predicted"/>
<dbReference type="Pfam" id="PF11827">
    <property type="entry name" value="DUF3347"/>
    <property type="match status" value="1"/>
</dbReference>
<organism evidence="3 4">
    <name type="scientific">Flavobacterium aquidurense</name>
    <dbReference type="NCBI Taxonomy" id="362413"/>
    <lineage>
        <taxon>Bacteria</taxon>
        <taxon>Pseudomonadati</taxon>
        <taxon>Bacteroidota</taxon>
        <taxon>Flavobacteriia</taxon>
        <taxon>Flavobacteriales</taxon>
        <taxon>Flavobacteriaceae</taxon>
        <taxon>Flavobacterium</taxon>
    </lineage>
</organism>
<evidence type="ECO:0000313" key="3">
    <source>
        <dbReference type="EMBL" id="KQB41690.1"/>
    </source>
</evidence>
<reference evidence="3 4" key="1">
    <citation type="submission" date="2014-09" db="EMBL/GenBank/DDBJ databases">
        <title>Genome sequence of Flavobacterium aquidurense RC62.</title>
        <authorList>
            <person name="Kim J.F."/>
            <person name="Kwak M.-J."/>
        </authorList>
    </citation>
    <scope>NUCLEOTIDE SEQUENCE [LARGE SCALE GENOMIC DNA]</scope>
    <source>
        <strain evidence="3 4">RC62</strain>
    </source>
</reference>
<evidence type="ECO:0000313" key="4">
    <source>
        <dbReference type="Proteomes" id="UP000050443"/>
    </source>
</evidence>
<evidence type="ECO:0000256" key="1">
    <source>
        <dbReference type="SAM" id="SignalP"/>
    </source>
</evidence>
<name>A0A0Q0XYZ4_9FLAO</name>
<comment type="caution">
    <text evidence="3">The sequence shown here is derived from an EMBL/GenBank/DDBJ whole genome shotgun (WGS) entry which is preliminary data.</text>
</comment>
<feature type="signal peptide" evidence="1">
    <location>
        <begin position="1"/>
        <end position="23"/>
    </location>
</feature>
<dbReference type="AlphaFoldDB" id="A0A0Q0XYZ4"/>
<dbReference type="STRING" id="362413.RC62_4037"/>
<accession>A0A0Q0XYZ4</accession>
<dbReference type="PATRIC" id="fig|362413.3.peg.3959"/>
<protein>
    <submittedName>
        <fullName evidence="3">Mercuric transport periplasmic binding protein MerP</fullName>
    </submittedName>
</protein>
<dbReference type="Proteomes" id="UP000050443">
    <property type="component" value="Unassembled WGS sequence"/>
</dbReference>
<sequence>MKNTISTIAAVIIVLFSANTIQATTIKAETTTIEDVDSSQLQAVYDAYFTVKDALIKSDAKLTSAKATDLLTAITAVKMDKLKSNEHTAWMKVVKKLTADAKSISTSSDIKKQRETFKSLTKSTYDLVKVSKSTEVVYKQYCPMVDADWLSKEKAVKNPYYGSSMLTCGNVVETIK</sequence>
<dbReference type="RefSeq" id="WP_055093382.1">
    <property type="nucleotide sequence ID" value="NZ_JRLF01000007.1"/>
</dbReference>